<dbReference type="Proteomes" id="UP000235081">
    <property type="component" value="Unassembled WGS sequence"/>
</dbReference>
<accession>A0A2N6LJB0</accession>
<dbReference type="AlphaFoldDB" id="A0A2N6LJB0"/>
<protein>
    <submittedName>
        <fullName evidence="4">NAD(P)-dependent oxidoreductase</fullName>
    </submittedName>
</protein>
<dbReference type="Gene3D" id="3.40.50.720">
    <property type="entry name" value="NAD(P)-binding Rossmann-like Domain"/>
    <property type="match status" value="1"/>
</dbReference>
<gene>
    <name evidence="4" type="ORF">CEN46_07595</name>
</gene>
<name>A0A2N6LJB0_9CYAN</name>
<dbReference type="InterPro" id="IPR036291">
    <property type="entry name" value="NAD(P)-bd_dom_sf"/>
</dbReference>
<sequence length="269" mass="29151">MLSLQNQIVLITGASSGIGAACATVFASAGAKLILAARRQERLQELAGSLVEKYHSTPEQIHLLQLDVRDRSAVESAISCLPPAWSEIDILINNAGLSRGLDKLHEGEFADWEEMIDTNIKGLLYLTRYVVPGMVSRDRGHVINIGSIAGYQTYPGGNVYCGTKAAVRAISEGLKQDLLGTSVKVSSVDPGMVETEFSKVRFHGNTERANQVYQGVTPLTAADVADVVFFCATRPSHVNINQVILMPVDQASTILVNRRRSSKEIGDRD</sequence>
<dbReference type="FunFam" id="3.40.50.720:FF:000047">
    <property type="entry name" value="NADP-dependent L-serine/L-allo-threonine dehydrogenase"/>
    <property type="match status" value="1"/>
</dbReference>
<dbReference type="InterPro" id="IPR002347">
    <property type="entry name" value="SDR_fam"/>
</dbReference>
<reference evidence="4 5" key="1">
    <citation type="submission" date="2017-07" db="EMBL/GenBank/DDBJ databases">
        <title>Genomes of Fischerella (Mastigocladus) sp. strains.</title>
        <authorList>
            <person name="Miller S.R."/>
        </authorList>
    </citation>
    <scope>NUCLEOTIDE SEQUENCE [LARGE SCALE GENOMIC DNA]</scope>
    <source>
        <strain evidence="4 5">CCMEE 5318</strain>
    </source>
</reference>
<comment type="similarity">
    <text evidence="1 3">Belongs to the short-chain dehydrogenases/reductases (SDR) family.</text>
</comment>
<organism evidence="4 5">
    <name type="scientific">Fischerella thermalis CCMEE 5318</name>
    <dbReference type="NCBI Taxonomy" id="2019666"/>
    <lineage>
        <taxon>Bacteria</taxon>
        <taxon>Bacillati</taxon>
        <taxon>Cyanobacteriota</taxon>
        <taxon>Cyanophyceae</taxon>
        <taxon>Nostocales</taxon>
        <taxon>Hapalosiphonaceae</taxon>
        <taxon>Fischerella</taxon>
    </lineage>
</organism>
<dbReference type="GO" id="GO:0016616">
    <property type="term" value="F:oxidoreductase activity, acting on the CH-OH group of donors, NAD or NADP as acceptor"/>
    <property type="evidence" value="ECO:0007669"/>
    <property type="project" value="UniProtKB-ARBA"/>
</dbReference>
<evidence type="ECO:0000256" key="3">
    <source>
        <dbReference type="RuleBase" id="RU000363"/>
    </source>
</evidence>
<proteinExistence type="inferred from homology"/>
<keyword evidence="2" id="KW-0560">Oxidoreductase</keyword>
<evidence type="ECO:0000256" key="1">
    <source>
        <dbReference type="ARBA" id="ARBA00006484"/>
    </source>
</evidence>
<dbReference type="CDD" id="cd05346">
    <property type="entry name" value="SDR_c5"/>
    <property type="match status" value="1"/>
</dbReference>
<dbReference type="RefSeq" id="WP_102181081.1">
    <property type="nucleotide sequence ID" value="NZ_NMQE01000206.1"/>
</dbReference>
<evidence type="ECO:0000313" key="4">
    <source>
        <dbReference type="EMBL" id="PMB24564.1"/>
    </source>
</evidence>
<dbReference type="PANTHER" id="PTHR42901:SF1">
    <property type="entry name" value="ALCOHOL DEHYDROGENASE"/>
    <property type="match status" value="1"/>
</dbReference>
<comment type="caution">
    <text evidence="4">The sequence shown here is derived from an EMBL/GenBank/DDBJ whole genome shotgun (WGS) entry which is preliminary data.</text>
</comment>
<dbReference type="PRINTS" id="PR00080">
    <property type="entry name" value="SDRFAMILY"/>
</dbReference>
<evidence type="ECO:0000313" key="5">
    <source>
        <dbReference type="Proteomes" id="UP000235081"/>
    </source>
</evidence>
<dbReference type="Pfam" id="PF00106">
    <property type="entry name" value="adh_short"/>
    <property type="match status" value="1"/>
</dbReference>
<dbReference type="EMBL" id="NMQE01000206">
    <property type="protein sequence ID" value="PMB24564.1"/>
    <property type="molecule type" value="Genomic_DNA"/>
</dbReference>
<evidence type="ECO:0000256" key="2">
    <source>
        <dbReference type="ARBA" id="ARBA00023002"/>
    </source>
</evidence>
<dbReference type="PRINTS" id="PR00081">
    <property type="entry name" value="GDHRDH"/>
</dbReference>
<dbReference type="SUPFAM" id="SSF51735">
    <property type="entry name" value="NAD(P)-binding Rossmann-fold domains"/>
    <property type="match status" value="1"/>
</dbReference>
<dbReference type="PANTHER" id="PTHR42901">
    <property type="entry name" value="ALCOHOL DEHYDROGENASE"/>
    <property type="match status" value="1"/>
</dbReference>